<accession>A0A1B6LIH9</accession>
<dbReference type="Pfam" id="PF00078">
    <property type="entry name" value="RVT_1"/>
    <property type="match status" value="1"/>
</dbReference>
<feature type="domain" description="Reverse transcriptase" evidence="1">
    <location>
        <begin position="460"/>
        <end position="717"/>
    </location>
</feature>
<dbReference type="SUPFAM" id="SSF56219">
    <property type="entry name" value="DNase I-like"/>
    <property type="match status" value="1"/>
</dbReference>
<dbReference type="AlphaFoldDB" id="A0A1B6LIH9"/>
<dbReference type="InterPro" id="IPR043502">
    <property type="entry name" value="DNA/RNA_pol_sf"/>
</dbReference>
<dbReference type="InterPro" id="IPR036691">
    <property type="entry name" value="Endo/exonu/phosph_ase_sf"/>
</dbReference>
<evidence type="ECO:0000259" key="1">
    <source>
        <dbReference type="PROSITE" id="PS50878"/>
    </source>
</evidence>
<dbReference type="SUPFAM" id="SSF56672">
    <property type="entry name" value="DNA/RNA polymerases"/>
    <property type="match status" value="1"/>
</dbReference>
<sequence length="911" mass="104052">MHSKYNYTVLCIAEHWLKSEEVGLCIPENLTLANSFCRSQHVHGGVSVFVAKHIAFKRIDLSNYCQELHFEVTGIELVEKNLIVISLYRSPKGKTDIFLQSLEKLLNYLVGLKRKIVISGDLNAEFDISTTKNTVTRFLNTLRQYNMYCTNDKPTRGESCLDNIVTNINTQNFKCEVLKLELSDHDALYFEMFLISSSMLPYSSINKPTQITSRPITQGKINKFRKGLAEEDFEKILGQNEPASIVFEKFFNTFLVMFEKCFPKTVRRIELKPKNKAKSTLNWYTPQLAHMKSNILLCRDLYRKHRSVQLLTLLRSLRSHYRSALREAKRLKNEEIIENSSNKCRAAWTIINNAAGKVSYSTRRPNIQPDDFNSFFKLSVEEISSKVNASIGVAVSYLEKVKSVQPNINCVFSTVTLSDVYGIIMSLKSSASKDVYGMSSDLLKSIASEILEPLTYCINLCIVEGVFPTSLKLSRVVPIFKKGDHDNPSSYRPISCIPVLAKIYEKVLKIQICHYFESLNLFSNSQFGYRSGKSTVQAIDTLVEQLLLALENCSSAQVTLCDLSKAFDTVQHDILLAKLQFYGFQGTNLTVFESYLKDRKQLVQIGGNDSKIVEINVGVPQGSILGPILFLILINDVSFNLSSFTTIYADDTSLLNVHNNIEQLEILSESTLLNASSWFETNGLFLNNDKTQKLLVSLRHVNRLVSNNAITLLGINIDPNLSWKIHIESVCKKLSRVIFLLVNLKSQVSNKYLLMAYYSFFESVVRYGLIVWGNGVGIENILILQKKAVRILTGSKPLDHCTPLFIQIKVLTIVNLYIFDVLVLVKKNLSMYFLRNMIHSHDTRFNDKLALPRCRLSKTKNYHKYLGLSLFNKLPDSWKHFTDEKFTKVVHGWLSRNPFYKIEEYYKCEIK</sequence>
<dbReference type="PROSITE" id="PS50878">
    <property type="entry name" value="RT_POL"/>
    <property type="match status" value="1"/>
</dbReference>
<dbReference type="EMBL" id="GEBQ01016482">
    <property type="protein sequence ID" value="JAT23495.1"/>
    <property type="molecule type" value="Transcribed_RNA"/>
</dbReference>
<dbReference type="InterPro" id="IPR000477">
    <property type="entry name" value="RT_dom"/>
</dbReference>
<name>A0A1B6LIH9_9HEMI</name>
<dbReference type="PANTHER" id="PTHR33332">
    <property type="entry name" value="REVERSE TRANSCRIPTASE DOMAIN-CONTAINING PROTEIN"/>
    <property type="match status" value="1"/>
</dbReference>
<dbReference type="GO" id="GO:0071897">
    <property type="term" value="P:DNA biosynthetic process"/>
    <property type="evidence" value="ECO:0007669"/>
    <property type="project" value="UniProtKB-ARBA"/>
</dbReference>
<protein>
    <recommendedName>
        <fullName evidence="1">Reverse transcriptase domain-containing protein</fullName>
    </recommendedName>
</protein>
<dbReference type="Gene3D" id="3.60.10.10">
    <property type="entry name" value="Endonuclease/exonuclease/phosphatase"/>
    <property type="match status" value="1"/>
</dbReference>
<gene>
    <name evidence="2" type="ORF">g.48826</name>
</gene>
<reference evidence="2" key="1">
    <citation type="submission" date="2015-11" db="EMBL/GenBank/DDBJ databases">
        <title>De novo transcriptome assembly of four potential Pierce s Disease insect vectors from Arizona vineyards.</title>
        <authorList>
            <person name="Tassone E.E."/>
        </authorList>
    </citation>
    <scope>NUCLEOTIDE SEQUENCE</scope>
</reference>
<proteinExistence type="predicted"/>
<evidence type="ECO:0000313" key="2">
    <source>
        <dbReference type="EMBL" id="JAT23495.1"/>
    </source>
</evidence>
<dbReference type="CDD" id="cd01650">
    <property type="entry name" value="RT_nLTR_like"/>
    <property type="match status" value="1"/>
</dbReference>
<organism evidence="2">
    <name type="scientific">Graphocephala atropunctata</name>
    <dbReference type="NCBI Taxonomy" id="36148"/>
    <lineage>
        <taxon>Eukaryota</taxon>
        <taxon>Metazoa</taxon>
        <taxon>Ecdysozoa</taxon>
        <taxon>Arthropoda</taxon>
        <taxon>Hexapoda</taxon>
        <taxon>Insecta</taxon>
        <taxon>Pterygota</taxon>
        <taxon>Neoptera</taxon>
        <taxon>Paraneoptera</taxon>
        <taxon>Hemiptera</taxon>
        <taxon>Auchenorrhyncha</taxon>
        <taxon>Membracoidea</taxon>
        <taxon>Cicadellidae</taxon>
        <taxon>Cicadellinae</taxon>
        <taxon>Cicadellini</taxon>
        <taxon>Graphocephala</taxon>
    </lineage>
</organism>